<evidence type="ECO:0000259" key="1">
    <source>
        <dbReference type="SMART" id="SM00256"/>
    </source>
</evidence>
<accession>A0A5P1E2W8</accession>
<organism evidence="2 3">
    <name type="scientific">Asparagus officinalis</name>
    <name type="common">Garden asparagus</name>
    <dbReference type="NCBI Taxonomy" id="4686"/>
    <lineage>
        <taxon>Eukaryota</taxon>
        <taxon>Viridiplantae</taxon>
        <taxon>Streptophyta</taxon>
        <taxon>Embryophyta</taxon>
        <taxon>Tracheophyta</taxon>
        <taxon>Spermatophyta</taxon>
        <taxon>Magnoliopsida</taxon>
        <taxon>Liliopsida</taxon>
        <taxon>Asparagales</taxon>
        <taxon>Asparagaceae</taxon>
        <taxon>Asparagoideae</taxon>
        <taxon>Asparagus</taxon>
    </lineage>
</organism>
<dbReference type="InterPro" id="IPR005174">
    <property type="entry name" value="KIB1-4_b-propeller"/>
</dbReference>
<dbReference type="InterPro" id="IPR050942">
    <property type="entry name" value="F-box_BR-signaling"/>
</dbReference>
<feature type="domain" description="F-box" evidence="1">
    <location>
        <begin position="21"/>
        <end position="61"/>
    </location>
</feature>
<dbReference type="InterPro" id="IPR036047">
    <property type="entry name" value="F-box-like_dom_sf"/>
</dbReference>
<dbReference type="Pfam" id="PF03478">
    <property type="entry name" value="Beta-prop_KIB1-4"/>
    <property type="match status" value="1"/>
</dbReference>
<reference evidence="3" key="1">
    <citation type="journal article" date="2017" name="Nat. Commun.">
        <title>The asparagus genome sheds light on the origin and evolution of a young Y chromosome.</title>
        <authorList>
            <person name="Harkess A."/>
            <person name="Zhou J."/>
            <person name="Xu C."/>
            <person name="Bowers J.E."/>
            <person name="Van der Hulst R."/>
            <person name="Ayyampalayam S."/>
            <person name="Mercati F."/>
            <person name="Riccardi P."/>
            <person name="McKain M.R."/>
            <person name="Kakrana A."/>
            <person name="Tang H."/>
            <person name="Ray J."/>
            <person name="Groenendijk J."/>
            <person name="Arikit S."/>
            <person name="Mathioni S.M."/>
            <person name="Nakano M."/>
            <person name="Shan H."/>
            <person name="Telgmann-Rauber A."/>
            <person name="Kanno A."/>
            <person name="Yue Z."/>
            <person name="Chen H."/>
            <person name="Li W."/>
            <person name="Chen Y."/>
            <person name="Xu X."/>
            <person name="Zhang Y."/>
            <person name="Luo S."/>
            <person name="Chen H."/>
            <person name="Gao J."/>
            <person name="Mao Z."/>
            <person name="Pires J.C."/>
            <person name="Luo M."/>
            <person name="Kudrna D."/>
            <person name="Wing R.A."/>
            <person name="Meyers B.C."/>
            <person name="Yi K."/>
            <person name="Kong H."/>
            <person name="Lavrijsen P."/>
            <person name="Sunseri F."/>
            <person name="Falavigna A."/>
            <person name="Ye Y."/>
            <person name="Leebens-Mack J.H."/>
            <person name="Chen G."/>
        </authorList>
    </citation>
    <scope>NUCLEOTIDE SEQUENCE [LARGE SCALE GENOMIC DNA]</scope>
    <source>
        <strain evidence="3">cv. DH0086</strain>
    </source>
</reference>
<dbReference type="Proteomes" id="UP000243459">
    <property type="component" value="Chromosome 10"/>
</dbReference>
<dbReference type="OrthoDB" id="667156at2759"/>
<sequence length="337" mass="39372">MFAMLRFIFNRRRRGPDWSTMPADILESISDRLPLDDFVRFRSVCKQWRSSPSGRSELISFSKGEPWLVLYKLEKKKARTLECYIYSQSQPQCCTFKLPDLEGAVVVESKFDWLLAHHGQFFFLYNPFTFSRINLPKLSVSGDYACTFAYLPTRRECTVIVIYRVNESSLELSKCHVGDQEWATQTICDISSNQIGRRMRVWTCNHTHVDLCSNACPSPAPKIRNSAVFIYDPEKKNKMWYRFLTKGKVFVYNYPKRDSKSEANNRRYDEMRSKLEGVRSKHGKEWWQRSGGRAISVNFENRRQGTLVVDSPHDAFDGRNELDAVKASFLEPKSREM</sequence>
<dbReference type="Pfam" id="PF00646">
    <property type="entry name" value="F-box"/>
    <property type="match status" value="1"/>
</dbReference>
<protein>
    <recommendedName>
        <fullName evidence="1">F-box domain-containing protein</fullName>
    </recommendedName>
</protein>
<dbReference type="SMART" id="SM00256">
    <property type="entry name" value="FBOX"/>
    <property type="match status" value="1"/>
</dbReference>
<proteinExistence type="predicted"/>
<name>A0A5P1E2W8_ASPOF</name>
<dbReference type="SUPFAM" id="SSF81383">
    <property type="entry name" value="F-box domain"/>
    <property type="match status" value="1"/>
</dbReference>
<dbReference type="Gramene" id="ONK55785">
    <property type="protein sequence ID" value="ONK55785"/>
    <property type="gene ID" value="A4U43_C10F960"/>
</dbReference>
<evidence type="ECO:0000313" key="3">
    <source>
        <dbReference type="Proteomes" id="UP000243459"/>
    </source>
</evidence>
<dbReference type="EMBL" id="CM007390">
    <property type="protein sequence ID" value="ONK55785.1"/>
    <property type="molecule type" value="Genomic_DNA"/>
</dbReference>
<evidence type="ECO:0000313" key="2">
    <source>
        <dbReference type="EMBL" id="ONK55785.1"/>
    </source>
</evidence>
<dbReference type="PANTHER" id="PTHR44259">
    <property type="entry name" value="OS07G0183000 PROTEIN-RELATED"/>
    <property type="match status" value="1"/>
</dbReference>
<gene>
    <name evidence="2" type="ORF">A4U43_C10F960</name>
</gene>
<dbReference type="PANTHER" id="PTHR44259:SF113">
    <property type="entry name" value="OS06G0659700 PROTEIN"/>
    <property type="match status" value="1"/>
</dbReference>
<dbReference type="InterPro" id="IPR001810">
    <property type="entry name" value="F-box_dom"/>
</dbReference>
<dbReference type="Gene3D" id="1.20.1280.50">
    <property type="match status" value="1"/>
</dbReference>
<keyword evidence="3" id="KW-1185">Reference proteome</keyword>
<dbReference type="AlphaFoldDB" id="A0A5P1E2W8"/>